<comment type="catalytic activity">
    <reaction evidence="1">
        <text>ATP + protein L-histidine = ADP + protein N-phospho-L-histidine.</text>
        <dbReference type="EC" id="2.7.13.3"/>
    </reaction>
</comment>
<keyword evidence="8" id="KW-1133">Transmembrane helix</keyword>
<feature type="compositionally biased region" description="Low complexity" evidence="10">
    <location>
        <begin position="647"/>
        <end position="682"/>
    </location>
</feature>
<evidence type="ECO:0000256" key="9">
    <source>
        <dbReference type="ARBA" id="ARBA00023012"/>
    </source>
</evidence>
<dbReference type="PROSITE" id="PS50906">
    <property type="entry name" value="NIT"/>
    <property type="match status" value="1"/>
</dbReference>
<dbReference type="PANTHER" id="PTHR45436">
    <property type="entry name" value="SENSOR HISTIDINE KINASE YKOH"/>
    <property type="match status" value="1"/>
</dbReference>
<dbReference type="Gene3D" id="3.30.565.10">
    <property type="entry name" value="Histidine kinase-like ATPase, C-terminal domain"/>
    <property type="match status" value="1"/>
</dbReference>
<dbReference type="RefSeq" id="WP_071807384.1">
    <property type="nucleotide sequence ID" value="NZ_MEIA01000244.1"/>
</dbReference>
<dbReference type="SMART" id="SM00304">
    <property type="entry name" value="HAMP"/>
    <property type="match status" value="1"/>
</dbReference>
<evidence type="ECO:0000256" key="4">
    <source>
        <dbReference type="ARBA" id="ARBA00022553"/>
    </source>
</evidence>
<organism evidence="13 14">
    <name type="scientific">Couchioplanes caeruleus subsp. caeruleus</name>
    <dbReference type="NCBI Taxonomy" id="56427"/>
    <lineage>
        <taxon>Bacteria</taxon>
        <taxon>Bacillati</taxon>
        <taxon>Actinomycetota</taxon>
        <taxon>Actinomycetes</taxon>
        <taxon>Micromonosporales</taxon>
        <taxon>Micromonosporaceae</taxon>
        <taxon>Couchioplanes</taxon>
    </lineage>
</organism>
<evidence type="ECO:0000256" key="5">
    <source>
        <dbReference type="ARBA" id="ARBA00022679"/>
    </source>
</evidence>
<dbReference type="InterPro" id="IPR003660">
    <property type="entry name" value="HAMP_dom"/>
</dbReference>
<dbReference type="InterPro" id="IPR050428">
    <property type="entry name" value="TCS_sensor_his_kinase"/>
</dbReference>
<dbReference type="SUPFAM" id="SSF55874">
    <property type="entry name" value="ATPase domain of HSP90 chaperone/DNA topoisomerase II/histidine kinase"/>
    <property type="match status" value="1"/>
</dbReference>
<evidence type="ECO:0000313" key="13">
    <source>
        <dbReference type="EMBL" id="OJF12063.1"/>
    </source>
</evidence>
<dbReference type="InterPro" id="IPR010910">
    <property type="entry name" value="Nitrate/nitrite_sensing_bac"/>
</dbReference>
<keyword evidence="8" id="KW-0472">Membrane</keyword>
<dbReference type="Pfam" id="PF00672">
    <property type="entry name" value="HAMP"/>
    <property type="match status" value="1"/>
</dbReference>
<reference evidence="13 14" key="1">
    <citation type="submission" date="2016-09" db="EMBL/GenBank/DDBJ databases">
        <title>Couchioplanes caeruleus draft genome sequence.</title>
        <authorList>
            <person name="Sheehan J."/>
            <person name="Caffrey P."/>
        </authorList>
    </citation>
    <scope>NUCLEOTIDE SEQUENCE [LARGE SCALE GENOMIC DNA]</scope>
    <source>
        <strain evidence="13 14">DSM 43634</strain>
    </source>
</reference>
<evidence type="ECO:0000256" key="8">
    <source>
        <dbReference type="ARBA" id="ARBA00022989"/>
    </source>
</evidence>
<feature type="compositionally biased region" description="Basic and acidic residues" evidence="10">
    <location>
        <begin position="977"/>
        <end position="989"/>
    </location>
</feature>
<comment type="caution">
    <text evidence="13">The sequence shown here is derived from an EMBL/GenBank/DDBJ whole genome shotgun (WGS) entry which is preliminary data.</text>
</comment>
<dbReference type="GO" id="GO:0000160">
    <property type="term" value="P:phosphorelay signal transduction system"/>
    <property type="evidence" value="ECO:0007669"/>
    <property type="project" value="UniProtKB-KW"/>
</dbReference>
<feature type="domain" description="NIT" evidence="12">
    <location>
        <begin position="53"/>
        <end position="303"/>
    </location>
</feature>
<feature type="region of interest" description="Disordered" evidence="10">
    <location>
        <begin position="647"/>
        <end position="879"/>
    </location>
</feature>
<keyword evidence="9" id="KW-0902">Two-component regulatory system</keyword>
<evidence type="ECO:0000313" key="14">
    <source>
        <dbReference type="Proteomes" id="UP000182486"/>
    </source>
</evidence>
<dbReference type="Pfam" id="PF02518">
    <property type="entry name" value="HATPase_c"/>
    <property type="match status" value="1"/>
</dbReference>
<keyword evidence="5" id="KW-0808">Transferase</keyword>
<dbReference type="InterPro" id="IPR036890">
    <property type="entry name" value="HATPase_C_sf"/>
</dbReference>
<dbReference type="Pfam" id="PF08376">
    <property type="entry name" value="NIT"/>
    <property type="match status" value="1"/>
</dbReference>
<dbReference type="SMART" id="SM00387">
    <property type="entry name" value="HATPase_c"/>
    <property type="match status" value="1"/>
</dbReference>
<evidence type="ECO:0000259" key="11">
    <source>
        <dbReference type="PROSITE" id="PS50885"/>
    </source>
</evidence>
<dbReference type="PANTHER" id="PTHR45436:SF5">
    <property type="entry name" value="SENSOR HISTIDINE KINASE TRCS"/>
    <property type="match status" value="1"/>
</dbReference>
<feature type="compositionally biased region" description="Polar residues" evidence="10">
    <location>
        <begin position="936"/>
        <end position="954"/>
    </location>
</feature>
<dbReference type="EC" id="2.7.13.3" evidence="3"/>
<evidence type="ECO:0000256" key="7">
    <source>
        <dbReference type="ARBA" id="ARBA00022777"/>
    </source>
</evidence>
<dbReference type="Gene3D" id="6.10.340.10">
    <property type="match status" value="1"/>
</dbReference>
<name>A0A1K0FGU2_9ACTN</name>
<dbReference type="CDD" id="cd06225">
    <property type="entry name" value="HAMP"/>
    <property type="match status" value="1"/>
</dbReference>
<dbReference type="EMBL" id="MEIA01000244">
    <property type="protein sequence ID" value="OJF12063.1"/>
    <property type="molecule type" value="Genomic_DNA"/>
</dbReference>
<evidence type="ECO:0000256" key="3">
    <source>
        <dbReference type="ARBA" id="ARBA00012438"/>
    </source>
</evidence>
<keyword evidence="6" id="KW-0812">Transmembrane</keyword>
<proteinExistence type="predicted"/>
<evidence type="ECO:0000259" key="12">
    <source>
        <dbReference type="PROSITE" id="PS50906"/>
    </source>
</evidence>
<dbReference type="InterPro" id="IPR003594">
    <property type="entry name" value="HATPase_dom"/>
</dbReference>
<keyword evidence="7" id="KW-0418">Kinase</keyword>
<dbReference type="GO" id="GO:0005886">
    <property type="term" value="C:plasma membrane"/>
    <property type="evidence" value="ECO:0007669"/>
    <property type="project" value="TreeGrafter"/>
</dbReference>
<feature type="domain" description="HAMP" evidence="11">
    <location>
        <begin position="334"/>
        <end position="403"/>
    </location>
</feature>
<accession>A0A1K0FGU2</accession>
<dbReference type="GO" id="GO:0004673">
    <property type="term" value="F:protein histidine kinase activity"/>
    <property type="evidence" value="ECO:0007669"/>
    <property type="project" value="UniProtKB-EC"/>
</dbReference>
<keyword evidence="14" id="KW-1185">Reference proteome</keyword>
<feature type="compositionally biased region" description="Low complexity" evidence="10">
    <location>
        <begin position="763"/>
        <end position="775"/>
    </location>
</feature>
<protein>
    <recommendedName>
        <fullName evidence="3">histidine kinase</fullName>
        <ecNumber evidence="3">2.7.13.3</ecNumber>
    </recommendedName>
</protein>
<dbReference type="Proteomes" id="UP000182486">
    <property type="component" value="Unassembled WGS sequence"/>
</dbReference>
<keyword evidence="4" id="KW-0597">Phosphoprotein</keyword>
<gene>
    <name evidence="13" type="ORF">BG844_22780</name>
</gene>
<evidence type="ECO:0000256" key="1">
    <source>
        <dbReference type="ARBA" id="ARBA00000085"/>
    </source>
</evidence>
<feature type="region of interest" description="Disordered" evidence="10">
    <location>
        <begin position="904"/>
        <end position="989"/>
    </location>
</feature>
<dbReference type="InterPro" id="IPR013587">
    <property type="entry name" value="Nitrate/nitrite_sensing"/>
</dbReference>
<feature type="compositionally biased region" description="Basic and acidic residues" evidence="10">
    <location>
        <begin position="787"/>
        <end position="811"/>
    </location>
</feature>
<evidence type="ECO:0000256" key="10">
    <source>
        <dbReference type="SAM" id="MobiDB-lite"/>
    </source>
</evidence>
<evidence type="ECO:0000256" key="2">
    <source>
        <dbReference type="ARBA" id="ARBA00004370"/>
    </source>
</evidence>
<dbReference type="AlphaFoldDB" id="A0A1K0FGU2"/>
<dbReference type="PROSITE" id="PS50885">
    <property type="entry name" value="HAMP"/>
    <property type="match status" value="1"/>
</dbReference>
<evidence type="ECO:0000256" key="6">
    <source>
        <dbReference type="ARBA" id="ARBA00022692"/>
    </source>
</evidence>
<sequence length="989" mass="104598">MRSRNWSIRVKILALVAVPLAALLALWAFATTITAGPALNLWSAQTLLDTVGNPGEVLMGEVQRERRVSVQFLADPEATPAAIDAQRAATDRAAAEFRSTAGGDKARRAAGATLESRIRQVMSDLDGLTTARDYIDRREVDLVGAQNLYNAIVDSGFQMFSATATFGDESVDREIRALTTVGRGQEYLSRIDSLLAGAYAAGKFSEQSRTELVQAIGTARFLFAQGVGDLPERDREAYQRLSRGAAFNRLQELQNVLVAASRADAPSPVGADAWQPAYDTTAQQLRAFEINATDSLAEDARPVAVNVLTRLGIAGLLGLAAFVATVVVSVRVGRSIAGRLVRLRREALEVASERLPAVVRRLQRGEAVDVDVDTPPLQYGQDEIGQLGRAFNEVRRTAVQSAVEEAAVRRGINEVFLNIARRSQTLLHRQLALLDQMERRETEPRELEDLYRVDHLATRMRRHAEDLVILAGAAPGRGWRNPVSMIDVVRGAISEVEDYKRINIVAIEPSAVLGRAVGDVIHLLAELLENATAFSPPQTRVEVVGQILPNGYAVEIEDRGLGMSAEAIAEANRKLLESPEFDPANSARLGLFVVAQLAARQGLRVSLRPSSYGGVTAIVLIPGELVTAAPPGPVALPGLATPPGLGSPPGLVALPGPEGAAGHASGPAALPAAGAEPATAAEAWDRPRTEEEVTPAIHGSPVPPPDEPGGRPMTGPTPSAVIEGLSADGLVRRRRTVPRRRTDDPAEPPTHLPPNLTSPADLTGAPAPGGPTAPTEQMPLVAGDGLDVDRPSGGEHRNGHRGDTTGLRHGEAPALLPGPGTPVAPRIPAQRGPSGPVSPASPPTVDERRLPQRVRQASLAPQLREPVAERTEATTVRSPEQVRNLMSALQRGTTRGRREAAALIAGKPAGNPPEAAVSEGVAAGSERHAGEGEQVPSGTDKQRTAGQPQWSEAATVTLPAVPGDVVGTDGTTGGTPDENHQNHRPDKDA</sequence>
<comment type="subcellular location">
    <subcellularLocation>
        <location evidence="2">Membrane</location>
    </subcellularLocation>
</comment>